<evidence type="ECO:0000256" key="5">
    <source>
        <dbReference type="SAM" id="Phobius"/>
    </source>
</evidence>
<dbReference type="OrthoDB" id="4448at2"/>
<feature type="transmembrane region" description="Helical" evidence="5">
    <location>
        <begin position="78"/>
        <end position="98"/>
    </location>
</feature>
<dbReference type="RefSeq" id="WP_103901743.1">
    <property type="nucleotide sequence ID" value="NZ_PQWB01000017.1"/>
</dbReference>
<evidence type="ECO:0000256" key="3">
    <source>
        <dbReference type="ARBA" id="ARBA00022989"/>
    </source>
</evidence>
<feature type="transmembrane region" description="Helical" evidence="5">
    <location>
        <begin position="344"/>
        <end position="369"/>
    </location>
</feature>
<feature type="transmembrane region" description="Helical" evidence="5">
    <location>
        <begin position="55"/>
        <end position="72"/>
    </location>
</feature>
<dbReference type="Pfam" id="PF04932">
    <property type="entry name" value="Wzy_C"/>
    <property type="match status" value="1"/>
</dbReference>
<comment type="subcellular location">
    <subcellularLocation>
        <location evidence="1">Membrane</location>
        <topology evidence="1">Multi-pass membrane protein</topology>
    </subcellularLocation>
</comment>
<feature type="domain" description="Protein glycosylation ligase" evidence="8">
    <location>
        <begin position="151"/>
        <end position="174"/>
    </location>
</feature>
<feature type="transmembrane region" description="Helical" evidence="5">
    <location>
        <begin position="234"/>
        <end position="254"/>
    </location>
</feature>
<keyword evidence="4 5" id="KW-0472">Membrane</keyword>
<evidence type="ECO:0000313" key="9">
    <source>
        <dbReference type="EMBL" id="POZ63299.1"/>
    </source>
</evidence>
<evidence type="ECO:0000259" key="6">
    <source>
        <dbReference type="Pfam" id="PF04932"/>
    </source>
</evidence>
<feature type="domain" description="O-antigen ligase-related" evidence="6">
    <location>
        <begin position="188"/>
        <end position="359"/>
    </location>
</feature>
<feature type="transmembrane region" description="Helical" evidence="5">
    <location>
        <begin position="403"/>
        <end position="422"/>
    </location>
</feature>
<dbReference type="InterPro" id="IPR031726">
    <property type="entry name" value="PglL_A"/>
</dbReference>
<organism evidence="9 10">
    <name type="scientific">Chromobacterium alticapitis</name>
    <dbReference type="NCBI Taxonomy" id="2073169"/>
    <lineage>
        <taxon>Bacteria</taxon>
        <taxon>Pseudomonadati</taxon>
        <taxon>Pseudomonadota</taxon>
        <taxon>Betaproteobacteria</taxon>
        <taxon>Neisseriales</taxon>
        <taxon>Chromobacteriaceae</taxon>
        <taxon>Chromobacterium</taxon>
    </lineage>
</organism>
<dbReference type="Pfam" id="PF11846">
    <property type="entry name" value="Wzy_C_2"/>
    <property type="match status" value="1"/>
</dbReference>
<dbReference type="PANTHER" id="PTHR37422">
    <property type="entry name" value="TEICHURONIC ACID BIOSYNTHESIS PROTEIN TUAE"/>
    <property type="match status" value="1"/>
</dbReference>
<comment type="caution">
    <text evidence="9">The sequence shown here is derived from an EMBL/GenBank/DDBJ whole genome shotgun (WGS) entry which is preliminary data.</text>
</comment>
<dbReference type="Proteomes" id="UP000237082">
    <property type="component" value="Unassembled WGS sequence"/>
</dbReference>
<feature type="domain" description="Virulence factor membrane-bound polymerase C-terminal" evidence="7">
    <location>
        <begin position="385"/>
        <end position="556"/>
    </location>
</feature>
<dbReference type="GO" id="GO:0016020">
    <property type="term" value="C:membrane"/>
    <property type="evidence" value="ECO:0007669"/>
    <property type="project" value="UniProtKB-SubCell"/>
</dbReference>
<feature type="transmembrane region" description="Helical" evidence="5">
    <location>
        <begin position="110"/>
        <end position="139"/>
    </location>
</feature>
<protein>
    <recommendedName>
        <fullName evidence="11">Virulence factor membrane-bound polymerase C-terminal domain-containing protein</fullName>
    </recommendedName>
</protein>
<dbReference type="PANTHER" id="PTHR37422:SF21">
    <property type="entry name" value="EXOQ-LIKE PROTEIN"/>
    <property type="match status" value="1"/>
</dbReference>
<name>A0A2S5DJU4_9NEIS</name>
<keyword evidence="10" id="KW-1185">Reference proteome</keyword>
<dbReference type="EMBL" id="PQWB01000017">
    <property type="protein sequence ID" value="POZ63299.1"/>
    <property type="molecule type" value="Genomic_DNA"/>
</dbReference>
<proteinExistence type="predicted"/>
<evidence type="ECO:0000256" key="2">
    <source>
        <dbReference type="ARBA" id="ARBA00022692"/>
    </source>
</evidence>
<feature type="transmembrane region" description="Helical" evidence="5">
    <location>
        <begin position="205"/>
        <end position="222"/>
    </location>
</feature>
<gene>
    <name evidence="9" type="ORF">C2I19_05725</name>
</gene>
<evidence type="ECO:0000259" key="7">
    <source>
        <dbReference type="Pfam" id="PF11846"/>
    </source>
</evidence>
<evidence type="ECO:0000313" key="10">
    <source>
        <dbReference type="Proteomes" id="UP000237082"/>
    </source>
</evidence>
<reference evidence="10" key="1">
    <citation type="submission" date="2018-02" db="EMBL/GenBank/DDBJ databases">
        <authorList>
            <person name="O'Hara-Hanley K."/>
            <person name="Soby S."/>
        </authorList>
    </citation>
    <scope>NUCLEOTIDE SEQUENCE [LARGE SCALE GENOMIC DNA]</scope>
    <source>
        <strain evidence="10">MWU14-2602</strain>
    </source>
</reference>
<evidence type="ECO:0008006" key="11">
    <source>
        <dbReference type="Google" id="ProtNLM"/>
    </source>
</evidence>
<dbReference type="Pfam" id="PF15864">
    <property type="entry name" value="PglL_A"/>
    <property type="match status" value="1"/>
</dbReference>
<dbReference type="InterPro" id="IPR007016">
    <property type="entry name" value="O-antigen_ligase-rel_domated"/>
</dbReference>
<feature type="transmembrane region" description="Helical" evidence="5">
    <location>
        <begin position="434"/>
        <end position="454"/>
    </location>
</feature>
<dbReference type="InterPro" id="IPR051533">
    <property type="entry name" value="WaaL-like"/>
</dbReference>
<evidence type="ECO:0000256" key="1">
    <source>
        <dbReference type="ARBA" id="ARBA00004141"/>
    </source>
</evidence>
<keyword evidence="2 5" id="KW-0812">Transmembrane</keyword>
<sequence>MKSHLSVWFIAAAVALPFLNPWHYAPNGDWVTNSSVLFFISLYFFIGLKELNGLVVSRVFFPLLMLSMLFLTMLQYGFPAVACLFLFLSCLVLCIGALADGGRAKLVDSLAWMIIITSLIQSAIGLVQALGMAGLARGWILFNKDTPLVVIGNFGQRNLLAEFLCWGMISSSYLYGVRRLSGACLTLLLTLFAILIAWTSSRMPVVYSLGFIFLVGVWYWRARMDDAVARMGRALLITVFLLLVMQVLGVYLAHGLNSLFHFNLDVSSGFERLQGPAGSGFNPNDVGAGPRRLAEWRKAWHVFLLHPWFGVGLGGYAWQSAWLQVYGDGPIIPLSELFIHCHNLILQLLAETGLVGTAISLLGLMYCIFPFFRAGQQTVRNLFLICIAMTLLCHSMVEYPLWYLPFLLMLVLICGLSPAPVMRVGVSQGFFRGLVFIFGVLGLAYVVVGMFFYWKVVDNYTPTSNAIENMRRSIRMTELARNPLWAWEGDMGIVEYLEPSFPLALQRDILERVARYQPFPGPLIKLAIVRGLDNDAAGARQALVLALINYPDNTPRYFHDLARYQNPELKPLQELAHKALIAGSVAGGETDAGRKAIIRAACPAADRGARCL</sequence>
<dbReference type="AlphaFoldDB" id="A0A2S5DJU4"/>
<evidence type="ECO:0000259" key="8">
    <source>
        <dbReference type="Pfam" id="PF15864"/>
    </source>
</evidence>
<accession>A0A2S5DJU4</accession>
<dbReference type="InterPro" id="IPR021797">
    <property type="entry name" value="Wzy_C_2"/>
</dbReference>
<feature type="transmembrane region" description="Helical" evidence="5">
    <location>
        <begin position="31"/>
        <end position="48"/>
    </location>
</feature>
<evidence type="ECO:0000256" key="4">
    <source>
        <dbReference type="ARBA" id="ARBA00023136"/>
    </source>
</evidence>
<feature type="transmembrane region" description="Helical" evidence="5">
    <location>
        <begin position="182"/>
        <end position="199"/>
    </location>
</feature>
<keyword evidence="3 5" id="KW-1133">Transmembrane helix</keyword>